<dbReference type="FunFam" id="3.90.550.10:FF:000012">
    <property type="entry name" value="Polypeptide N-acetylgalactosaminyltransferase"/>
    <property type="match status" value="1"/>
</dbReference>
<dbReference type="Pfam" id="PF00535">
    <property type="entry name" value="Glycos_transf_2"/>
    <property type="match status" value="4"/>
</dbReference>
<evidence type="ECO:0000256" key="2">
    <source>
        <dbReference type="ARBA" id="ARBA00005680"/>
    </source>
</evidence>
<comment type="similarity">
    <text evidence="2">Belongs to the glycosyltransferase 2 family. GalNAc-T subfamily.</text>
</comment>
<keyword evidence="4" id="KW-0430">Lectin</keyword>
<protein>
    <recommendedName>
        <fullName evidence="11">Ricin B lectin domain-containing protein</fullName>
    </recommendedName>
</protein>
<name>A0A182K1J1_9DIPT</name>
<dbReference type="VEuPathDB" id="VectorBase:ACHR004625"/>
<keyword evidence="3 10" id="KW-0812">Transmembrane</keyword>
<evidence type="ECO:0000256" key="1">
    <source>
        <dbReference type="ARBA" id="ARBA00004323"/>
    </source>
</evidence>
<evidence type="ECO:0000256" key="4">
    <source>
        <dbReference type="ARBA" id="ARBA00022734"/>
    </source>
</evidence>
<dbReference type="InterPro" id="IPR035992">
    <property type="entry name" value="Ricin_B-like_lectins"/>
</dbReference>
<dbReference type="SMART" id="SM00458">
    <property type="entry name" value="RICIN"/>
    <property type="match status" value="5"/>
</dbReference>
<accession>A0A182K1J1</accession>
<evidence type="ECO:0000313" key="12">
    <source>
        <dbReference type="EnsemblMetazoa" id="ACHR004625-PA"/>
    </source>
</evidence>
<evidence type="ECO:0000256" key="10">
    <source>
        <dbReference type="SAM" id="Phobius"/>
    </source>
</evidence>
<feature type="domain" description="Ricin B lectin" evidence="11">
    <location>
        <begin position="2265"/>
        <end position="2387"/>
    </location>
</feature>
<dbReference type="SUPFAM" id="SSF50370">
    <property type="entry name" value="Ricin B-like lectins"/>
    <property type="match status" value="5"/>
</dbReference>
<evidence type="ECO:0000256" key="9">
    <source>
        <dbReference type="ARBA" id="ARBA00023157"/>
    </source>
</evidence>
<evidence type="ECO:0000313" key="13">
    <source>
        <dbReference type="Proteomes" id="UP000075881"/>
    </source>
</evidence>
<dbReference type="PANTHER" id="PTHR11675">
    <property type="entry name" value="N-ACETYLGALACTOSAMINYLTRANSFERASE"/>
    <property type="match status" value="1"/>
</dbReference>
<dbReference type="InterPro" id="IPR001173">
    <property type="entry name" value="Glyco_trans_2-like"/>
</dbReference>
<dbReference type="Proteomes" id="UP000075881">
    <property type="component" value="Unassembled WGS sequence"/>
</dbReference>
<dbReference type="CDD" id="cd02510">
    <property type="entry name" value="pp-GalNAc-T"/>
    <property type="match status" value="1"/>
</dbReference>
<dbReference type="PROSITE" id="PS50231">
    <property type="entry name" value="RICIN_B_LECTIN"/>
    <property type="match status" value="5"/>
</dbReference>
<evidence type="ECO:0000259" key="11">
    <source>
        <dbReference type="SMART" id="SM00458"/>
    </source>
</evidence>
<keyword evidence="5" id="KW-0735">Signal-anchor</keyword>
<feature type="domain" description="Ricin B lectin" evidence="11">
    <location>
        <begin position="1737"/>
        <end position="1855"/>
    </location>
</feature>
<keyword evidence="8 10" id="KW-0472">Membrane</keyword>
<proteinExistence type="inferred from homology"/>
<dbReference type="SUPFAM" id="SSF53448">
    <property type="entry name" value="Nucleotide-diphospho-sugar transferases"/>
    <property type="match status" value="4"/>
</dbReference>
<evidence type="ECO:0000256" key="8">
    <source>
        <dbReference type="ARBA" id="ARBA00023136"/>
    </source>
</evidence>
<reference evidence="13" key="1">
    <citation type="submission" date="2013-03" db="EMBL/GenBank/DDBJ databases">
        <title>The Genome Sequence of Anopheles christyi ACHKN1017.</title>
        <authorList>
            <consortium name="The Broad Institute Genomics Platform"/>
            <person name="Neafsey D.E."/>
            <person name="Besansky N."/>
            <person name="Walker B."/>
            <person name="Young S.K."/>
            <person name="Zeng Q."/>
            <person name="Gargeya S."/>
            <person name="Fitzgerald M."/>
            <person name="Haas B."/>
            <person name="Abouelleil A."/>
            <person name="Allen A.W."/>
            <person name="Alvarado L."/>
            <person name="Arachchi H.M."/>
            <person name="Berlin A.M."/>
            <person name="Chapman S.B."/>
            <person name="Gainer-Dewar J."/>
            <person name="Goldberg J."/>
            <person name="Griggs A."/>
            <person name="Gujja S."/>
            <person name="Hansen M."/>
            <person name="Howarth C."/>
            <person name="Imamovic A."/>
            <person name="Ireland A."/>
            <person name="Larimer J."/>
            <person name="McCowan C."/>
            <person name="Murphy C."/>
            <person name="Pearson M."/>
            <person name="Poon T.W."/>
            <person name="Priest M."/>
            <person name="Roberts A."/>
            <person name="Saif S."/>
            <person name="Shea T."/>
            <person name="Sisk P."/>
            <person name="Sykes S."/>
            <person name="Wortman J."/>
            <person name="Nusbaum C."/>
            <person name="Birren B."/>
        </authorList>
    </citation>
    <scope>NUCLEOTIDE SEQUENCE [LARGE SCALE GENOMIC DNA]</scope>
    <source>
        <strain evidence="13">ACHKN1017</strain>
    </source>
</reference>
<keyword evidence="6 10" id="KW-1133">Transmembrane helix</keyword>
<feature type="domain" description="Ricin B lectin" evidence="11">
    <location>
        <begin position="1215"/>
        <end position="1337"/>
    </location>
</feature>
<reference evidence="12" key="2">
    <citation type="submission" date="2020-05" db="UniProtKB">
        <authorList>
            <consortium name="EnsemblMetazoa"/>
        </authorList>
    </citation>
    <scope>IDENTIFICATION</scope>
    <source>
        <strain evidence="12">ACHKN1017</strain>
    </source>
</reference>
<dbReference type="InterPro" id="IPR045885">
    <property type="entry name" value="GalNAc-T"/>
</dbReference>
<evidence type="ECO:0000256" key="3">
    <source>
        <dbReference type="ARBA" id="ARBA00022692"/>
    </source>
</evidence>
<organism evidence="12 13">
    <name type="scientific">Anopheles christyi</name>
    <dbReference type="NCBI Taxonomy" id="43041"/>
    <lineage>
        <taxon>Eukaryota</taxon>
        <taxon>Metazoa</taxon>
        <taxon>Ecdysozoa</taxon>
        <taxon>Arthropoda</taxon>
        <taxon>Hexapoda</taxon>
        <taxon>Insecta</taxon>
        <taxon>Pterygota</taxon>
        <taxon>Neoptera</taxon>
        <taxon>Endopterygota</taxon>
        <taxon>Diptera</taxon>
        <taxon>Nematocera</taxon>
        <taxon>Culicoidea</taxon>
        <taxon>Culicidae</taxon>
        <taxon>Anophelinae</taxon>
        <taxon>Anopheles</taxon>
    </lineage>
</organism>
<evidence type="ECO:0000256" key="6">
    <source>
        <dbReference type="ARBA" id="ARBA00022989"/>
    </source>
</evidence>
<dbReference type="InterPro" id="IPR000772">
    <property type="entry name" value="Ricin_B_lectin"/>
</dbReference>
<feature type="transmembrane region" description="Helical" evidence="10">
    <location>
        <begin position="232"/>
        <end position="251"/>
    </location>
</feature>
<keyword evidence="13" id="KW-1185">Reference proteome</keyword>
<dbReference type="EnsemblMetazoa" id="ACHR004625-RA">
    <property type="protein sequence ID" value="ACHR004625-PA"/>
    <property type="gene ID" value="ACHR004625"/>
</dbReference>
<feature type="domain" description="Ricin B lectin" evidence="11">
    <location>
        <begin position="692"/>
        <end position="809"/>
    </location>
</feature>
<dbReference type="GO" id="GO:0004653">
    <property type="term" value="F:polypeptide N-acetylgalactosaminyltransferase activity"/>
    <property type="evidence" value="ECO:0007669"/>
    <property type="project" value="TreeGrafter"/>
</dbReference>
<dbReference type="STRING" id="43041.A0A182K1J1"/>
<feature type="domain" description="Ricin B lectin" evidence="11">
    <location>
        <begin position="109"/>
        <end position="227"/>
    </location>
</feature>
<dbReference type="Pfam" id="PF00652">
    <property type="entry name" value="Ricin_B_lectin"/>
    <property type="match status" value="5"/>
</dbReference>
<evidence type="ECO:0000256" key="5">
    <source>
        <dbReference type="ARBA" id="ARBA00022968"/>
    </source>
</evidence>
<dbReference type="GO" id="GO:0000139">
    <property type="term" value="C:Golgi membrane"/>
    <property type="evidence" value="ECO:0007669"/>
    <property type="project" value="UniProtKB-SubCell"/>
</dbReference>
<keyword evidence="7" id="KW-0333">Golgi apparatus</keyword>
<dbReference type="PANTHER" id="PTHR11675:SF131">
    <property type="entry name" value="POLYPEPTIDE N-ACETYLGALACTOSAMINYLTRANSFERASE 9-RELATED"/>
    <property type="match status" value="1"/>
</dbReference>
<evidence type="ECO:0000256" key="7">
    <source>
        <dbReference type="ARBA" id="ARBA00023034"/>
    </source>
</evidence>
<dbReference type="Gene3D" id="2.80.10.50">
    <property type="match status" value="5"/>
</dbReference>
<dbReference type="Gene3D" id="3.90.550.10">
    <property type="entry name" value="Spore Coat Polysaccharide Biosynthesis Protein SpsA, Chain A"/>
    <property type="match status" value="5"/>
</dbReference>
<comment type="subcellular location">
    <subcellularLocation>
        <location evidence="1">Golgi apparatus membrane</location>
        <topology evidence="1">Single-pass type II membrane protein</topology>
    </subcellularLocation>
</comment>
<dbReference type="GO" id="GO:0030246">
    <property type="term" value="F:carbohydrate binding"/>
    <property type="evidence" value="ECO:0007669"/>
    <property type="project" value="UniProtKB-KW"/>
</dbReference>
<dbReference type="InterPro" id="IPR029044">
    <property type="entry name" value="Nucleotide-diphossugar_trans"/>
</dbReference>
<sequence>MKSWMCGGKMVTVPCSRVGHIQKVGHPYLHNEKKDVVRANSIRLAEVWMDEYKAVIFDIYGIPRYLEEEFGSVATRKAIREKANCKPFRHYLENAFPEMHNPLIAGAFRGEIRSVLLGNGTCLEYRSEDNVLAMVRCDGKQTTQYWAHNYYQEINSYKHCLDYTGASLGVFGCHRSRGNQAWRVLTDTGQLQSIKHDQCLAVNTSTNVTLTMQSCDPKSVAQKWSVTVKKNFVMVVSIAILLVYLFLTLFYNGGRGRYDNVLKRLALQESSNIGYGLHLKEGINTSTPSTNPAETTVFKYIYTTLGLDPRFPEPPGDMGAPVEIDNNDTDVAELVNQGMIHQGLNQFSSDLMSVRRRLPEIRDPWCREPGRYRADLPPTSIVIVFYNEAWSVLVRTVHSILDRSPPHLVGEIVLVDDYSYMPHLKAQLEEYFAKYPKVRIVRAPKRLGLIRARMLGGKSTSTDLITFLDAHVEVTMGWLEALVQPVVDSWTTIAIPTIDWIDENNMKYRDDKAPTFVGAYDWDLNFGWWGRWSQKKQNENKMEPFDTPAMAGGLFAINRTFFERLGWYDDGFDIYGIENIELSMKSWMCGGKMVTVPCSRVGHIQKTAHPYLYKQTKDVVRANSIRLAEVWMDEYKAVIFDIYGIPRYSEVEFGSVATRKAIRESAKCKPFRYYLENAFPEMHNPLVPGAFRGEVHNMALGNNSCLTYRHRDHFLGMAPCDQLEKDQYWTHNYYQELNSYRNCIDAVGTVVEVYQCHRSRGNQAWKVLVESHQIQSVARNLCLSLNPKTNTTLLLEECDATKPSQQVIKHLSVWKFKVADIDKRSTTRPPSIRQPGPGHLGQPVKWDQADQEIAEFVEASIKQYGFNEYASSLIPTRRLLPDLRHPECIANQRKNLILPKTSIVIVYYNEPWSVLLRTVHSVLDNSPTHLVEEVLLVDDFSYMPFLKTLLEEYFKTYKNVRILRASKRLGLINARIFGSKHTTTPIITFLDAHVECLQGWLEPLLEQIVENEQTISVPLIDRIDHTDMHLVTNVSSDLFGAFEWDLNFGWWHRSTFPRRHRQRVSEPFEVPAMAGGLFAISRHFFQRLGWYDEQLRVYGMENAELSIKCWMCEGRIVTVPCSHVAHIRKSAHPFIDAENQNVTMVNSIRVAEVWMDEYKQVVFDVNGIPGYSEDLFGSVTDRKTFRSAAGCKPFQHYLERAYPEMPSPIVPGQFRGEIHNAAMGNGTCLTVGTSPNTTLYMAPCDKRNQTQYWTHNFYRELNSFKRCIDAGSASTDVTLAVCHRMRGAQAWSYDIERLQIKSHAREMCLAIDSSSHSGSLKLEPCEELKPAHRWHVTFVDFASLSKASHNTVNKSTPPGDMGLPVRYNASDPTIAAEVKRSMVEKGLNEYASDLVSVRRRLPDLRNSWCPLEYGHLFSVRLPATSIVIVFYNEVWSVLVRTVHSVLDRSPSHLIKEIILVDDFSSYPFLKTQLEEYFEPYPAVRIIRAKERLGLIRARMLGAKTAASDIVTFLDAHVECTEGWLEPLLDVVATDSTNVAIPTIDRINERDLSLQTNISLLLAGAFEWDLNFGWCERKDLRRKYTRPFEPFETPAMAGGLFAINKTFFDRIGWYDEEFIIYGMENIELSIKSWMCGGKLLTVPCSRVGHIQKHSHPYLFDVKMDLPMHNSARLAEVWMDEYKQVVFDVNGFPHFLEDRFGSVEMRKKVRERAMCKPFRYYLQRAFPELHSPAIEGQFRGEVRNVALGVSECMAVERAGTIPHMMPCDGLERTQYWSHSYYQDINSYKACLDFNGSMLTTSICHRHRGNQAWMYVRETRQIWSMAHKRCLAVSLQANSTMTMKRCNASDQYQQWTVNLVTIYLMNEWLEEELIHKTLLTSNKQARSIAPPGDFGVPVKMDLKHNATIEMIEHGLKTYGYNAYASDLMSIRRRLPDIRAPWCREQDIASSRLPATSIVIVFYNEAWSVLLRTVHSILDRTPEHLIHEIVLVDDHSTAAYLKTRLDDYFERFPKVRILRAPKRLGLILAKLFGAKATTASVITFLDAHVECTQGWLEPLLEVIIKNSTTIAIPTIDRIDGYTMQLDANFAPRLIGAYRWDLNFGWWGRAAIKKQYHNQFVPFDTPAMAGGLFAINRAFFERLGWYDEGFEMYGIENIELSMKSWMCGGSMVIVPCSRVAHVRKQSHPYFESAGKDVVMKNSLRLAEVWMDEYKQILYDVYGVPRYFPRYFGSVDERKAVRANADCGTFRDYVLNAFPEMMNPLVPGAFRGEVHNAALPTNYCLTHHWRNHSLSMSVCDNQEKQQYWTHNFYHELNNYSSCIEIITSRGYRLNIKRCHRNEKTRTQRWQYVVHSGQIKSEITDQCLTVREGGRVIALEHCNYSDQRQKWLVKFVELDVSIFRYY</sequence>
<dbReference type="GO" id="GO:0006493">
    <property type="term" value="P:protein O-linked glycosylation"/>
    <property type="evidence" value="ECO:0007669"/>
    <property type="project" value="TreeGrafter"/>
</dbReference>
<keyword evidence="9" id="KW-1015">Disulfide bond</keyword>